<keyword evidence="1" id="KW-0732">Signal</keyword>
<feature type="chain" id="PRO_5038675251" description="Lipoprotein" evidence="1">
    <location>
        <begin position="21"/>
        <end position="161"/>
    </location>
</feature>
<dbReference type="EMBL" id="LIXZ01000006">
    <property type="protein sequence ID" value="KPL59854.1"/>
    <property type="molecule type" value="Genomic_DNA"/>
</dbReference>
<dbReference type="PROSITE" id="PS51257">
    <property type="entry name" value="PROKAR_LIPOPROTEIN"/>
    <property type="match status" value="1"/>
</dbReference>
<dbReference type="PATRIC" id="fig|218284.4.peg.3760"/>
<proteinExistence type="predicted"/>
<reference evidence="2 3" key="1">
    <citation type="submission" date="2015-08" db="EMBL/GenBank/DDBJ databases">
        <title>Draft Genome Sequence of Bacillus vietnamensis UCD-SED5.</title>
        <authorList>
            <person name="Lee R.D."/>
            <person name="Jospin G."/>
            <person name="Lang J.M."/>
            <person name="Coil D.A."/>
            <person name="Eisen J.A."/>
        </authorList>
    </citation>
    <scope>NUCLEOTIDE SEQUENCE [LARGE SCALE GENOMIC DNA]</scope>
    <source>
        <strain evidence="2 3">UCD-SED5</strain>
    </source>
</reference>
<dbReference type="RefSeq" id="WP_060672415.1">
    <property type="nucleotide sequence ID" value="NZ_LIXZ01000006.1"/>
</dbReference>
<dbReference type="Proteomes" id="UP000050398">
    <property type="component" value="Unassembled WGS sequence"/>
</dbReference>
<gene>
    <name evidence="2" type="ORF">AM506_10420</name>
</gene>
<dbReference type="InterPro" id="IPR025673">
    <property type="entry name" value="PCYCGC"/>
</dbReference>
<feature type="signal peptide" evidence="1">
    <location>
        <begin position="1"/>
        <end position="20"/>
    </location>
</feature>
<organism evidence="2 3">
    <name type="scientific">Rossellomorea vietnamensis</name>
    <dbReference type="NCBI Taxonomy" id="218284"/>
    <lineage>
        <taxon>Bacteria</taxon>
        <taxon>Bacillati</taxon>
        <taxon>Bacillota</taxon>
        <taxon>Bacilli</taxon>
        <taxon>Bacillales</taxon>
        <taxon>Bacillaceae</taxon>
        <taxon>Rossellomorea</taxon>
    </lineage>
</organism>
<dbReference type="Pfam" id="PF13798">
    <property type="entry name" value="PCYCGC"/>
    <property type="match status" value="1"/>
</dbReference>
<dbReference type="OrthoDB" id="2654667at2"/>
<name>A0A0P6W1X0_9BACI</name>
<dbReference type="AlphaFoldDB" id="A0A0P6W1X0"/>
<evidence type="ECO:0008006" key="4">
    <source>
        <dbReference type="Google" id="ProtNLM"/>
    </source>
</evidence>
<dbReference type="eggNOG" id="ENOG502ZVWF">
    <property type="taxonomic scope" value="Bacteria"/>
</dbReference>
<sequence length="161" mass="17916">MKKNIFLYFTCLIGLLGLLAGCSSDQNEDAHKDHTAANGDIREETASVETLPSFLDDKDDNMKLIYSSAAKNPELLKYIPCYCGCGDSAGHESNLNCFVYKTEGNKVVWDDHGTRCELCLKIAAESIVKYKNGDSIKQIRTYIDEQYKEGYAKPTPTPMPS</sequence>
<evidence type="ECO:0000313" key="2">
    <source>
        <dbReference type="EMBL" id="KPL59854.1"/>
    </source>
</evidence>
<accession>A0A0P6W1X0</accession>
<protein>
    <recommendedName>
        <fullName evidence="4">Lipoprotein</fullName>
    </recommendedName>
</protein>
<evidence type="ECO:0000313" key="3">
    <source>
        <dbReference type="Proteomes" id="UP000050398"/>
    </source>
</evidence>
<comment type="caution">
    <text evidence="2">The sequence shown here is derived from an EMBL/GenBank/DDBJ whole genome shotgun (WGS) entry which is preliminary data.</text>
</comment>
<evidence type="ECO:0000256" key="1">
    <source>
        <dbReference type="SAM" id="SignalP"/>
    </source>
</evidence>